<comment type="caution">
    <text evidence="2">The sequence shown here is derived from an EMBL/GenBank/DDBJ whole genome shotgun (WGS) entry which is preliminary data.</text>
</comment>
<protein>
    <submittedName>
        <fullName evidence="2">Uncharacterized protein</fullName>
    </submittedName>
</protein>
<keyword evidence="1" id="KW-1133">Transmembrane helix</keyword>
<name>A0A553CTL1_9FLAO</name>
<gene>
    <name evidence="2" type="ORF">FNW17_01060</name>
</gene>
<accession>A0A553CTL1</accession>
<reference evidence="2 3" key="1">
    <citation type="submission" date="2019-07" db="EMBL/GenBank/DDBJ databases">
        <title>Novel species of Flavobacterium.</title>
        <authorList>
            <person name="Liu Q."/>
            <person name="Xin Y.-H."/>
        </authorList>
    </citation>
    <scope>NUCLEOTIDE SEQUENCE [LARGE SCALE GENOMIC DNA]</scope>
    <source>
        <strain evidence="2 3">LB3P56</strain>
    </source>
</reference>
<dbReference type="EMBL" id="VJZR01000001">
    <property type="protein sequence ID" value="TRX23795.1"/>
    <property type="molecule type" value="Genomic_DNA"/>
</dbReference>
<dbReference type="RefSeq" id="WP_144070675.1">
    <property type="nucleotide sequence ID" value="NZ_VJZR01000001.1"/>
</dbReference>
<dbReference type="Proteomes" id="UP000318585">
    <property type="component" value="Unassembled WGS sequence"/>
</dbReference>
<keyword evidence="3" id="KW-1185">Reference proteome</keyword>
<evidence type="ECO:0000256" key="1">
    <source>
        <dbReference type="SAM" id="Phobius"/>
    </source>
</evidence>
<sequence length="210" mass="24885">MIKYITFVILILPLLINNQTKIDNNVAVRFFGKTETINEVTKEAKLRAFYLNSNEDSYVAMRVETLVKSQLPESEKELWKNYKIIASFQIKAMAKKGLFFKDSIQIKFKNYNAYKLIFKEKKSEKDSAETLILYLNDITYIFIYSKVQSYDIKAKEKFFNSIEITNTENLKQIEEPYNYWVALVKIFLGGVFIFLTRKFLKIEKKRNLIK</sequence>
<proteinExistence type="predicted"/>
<feature type="transmembrane region" description="Helical" evidence="1">
    <location>
        <begin position="177"/>
        <end position="196"/>
    </location>
</feature>
<organism evidence="2 3">
    <name type="scientific">Flavobacterium franklandianum</name>
    <dbReference type="NCBI Taxonomy" id="2594430"/>
    <lineage>
        <taxon>Bacteria</taxon>
        <taxon>Pseudomonadati</taxon>
        <taxon>Bacteroidota</taxon>
        <taxon>Flavobacteriia</taxon>
        <taxon>Flavobacteriales</taxon>
        <taxon>Flavobacteriaceae</taxon>
        <taxon>Flavobacterium</taxon>
    </lineage>
</organism>
<keyword evidence="1" id="KW-0812">Transmembrane</keyword>
<dbReference type="AlphaFoldDB" id="A0A553CTL1"/>
<evidence type="ECO:0000313" key="3">
    <source>
        <dbReference type="Proteomes" id="UP000318585"/>
    </source>
</evidence>
<keyword evidence="1" id="KW-0472">Membrane</keyword>
<dbReference type="OrthoDB" id="1362462at2"/>
<evidence type="ECO:0000313" key="2">
    <source>
        <dbReference type="EMBL" id="TRX23795.1"/>
    </source>
</evidence>